<protein>
    <submittedName>
        <fullName evidence="2">Uncharacterized protein</fullName>
    </submittedName>
</protein>
<feature type="transmembrane region" description="Helical" evidence="1">
    <location>
        <begin position="195"/>
        <end position="226"/>
    </location>
</feature>
<organism evidence="2 3">
    <name type="scientific">Capnocytophaga canimorsus</name>
    <dbReference type="NCBI Taxonomy" id="28188"/>
    <lineage>
        <taxon>Bacteria</taxon>
        <taxon>Pseudomonadati</taxon>
        <taxon>Bacteroidota</taxon>
        <taxon>Flavobacteriia</taxon>
        <taxon>Flavobacteriales</taxon>
        <taxon>Flavobacteriaceae</taxon>
        <taxon>Capnocytophaga</taxon>
    </lineage>
</organism>
<dbReference type="RefSeq" id="WP_095916669.1">
    <property type="nucleotide sequence ID" value="NZ_BOQJ01000039.1"/>
</dbReference>
<sequence length="260" mass="29632">MKLVRKISKKKANLFILILSLLNFSCNKEGVLFIKKELSGEEMFKEIILFSGEDLEKKIPQYTDILKQIDNLNESQKKEFEKFKNEIIQNIKIIDENFFQKFKRVIESKDLYSIQDILSESGDMVMASLAISEKYNLAYKEADRVLQKMKDLKLNNYDDTSNFEKKLKMEYEQNISELKKIYESNKNGVNDLQSAIGIVLVLAVGVVLLLAGAVTHAVAAVIAAVWGGVVTKTATLDVSKEGDENLLKKDLIVRSIFENY</sequence>
<evidence type="ECO:0000313" key="3">
    <source>
        <dbReference type="Proteomes" id="UP000243136"/>
    </source>
</evidence>
<gene>
    <name evidence="2" type="ORF">CGC56_01855</name>
</gene>
<dbReference type="Pfam" id="PF26137">
    <property type="entry name" value="Toxin_SdpC"/>
    <property type="match status" value="1"/>
</dbReference>
<evidence type="ECO:0000256" key="1">
    <source>
        <dbReference type="SAM" id="Phobius"/>
    </source>
</evidence>
<keyword evidence="1" id="KW-1133">Transmembrane helix</keyword>
<dbReference type="Proteomes" id="UP000243136">
    <property type="component" value="Chromosome"/>
</dbReference>
<dbReference type="InterPro" id="IPR023888">
    <property type="entry name" value="SdpC-like"/>
</dbReference>
<accession>A0A250G0V8</accession>
<keyword evidence="1" id="KW-0812">Transmembrane</keyword>
<keyword evidence="1" id="KW-0472">Membrane</keyword>
<evidence type="ECO:0000313" key="2">
    <source>
        <dbReference type="EMBL" id="ATA91022.1"/>
    </source>
</evidence>
<reference evidence="3" key="1">
    <citation type="submission" date="2017-06" db="EMBL/GenBank/DDBJ databases">
        <title>Capnocytophaga spp. assemblies.</title>
        <authorList>
            <person name="Gulvik C.A."/>
        </authorList>
    </citation>
    <scope>NUCLEOTIDE SEQUENCE [LARGE SCALE GENOMIC DNA]</scope>
    <source>
        <strain evidence="3">H5594</strain>
    </source>
</reference>
<name>A0A250G0V8_9FLAO</name>
<dbReference type="EMBL" id="CP022388">
    <property type="protein sequence ID" value="ATA91022.1"/>
    <property type="molecule type" value="Genomic_DNA"/>
</dbReference>
<dbReference type="AlphaFoldDB" id="A0A250G0V8"/>
<proteinExistence type="predicted"/>